<keyword evidence="1" id="KW-1133">Transmembrane helix</keyword>
<feature type="transmembrane region" description="Helical" evidence="1">
    <location>
        <begin position="71"/>
        <end position="91"/>
    </location>
</feature>
<evidence type="ECO:0000256" key="1">
    <source>
        <dbReference type="SAM" id="Phobius"/>
    </source>
</evidence>
<dbReference type="EMBL" id="MU151576">
    <property type="protein sequence ID" value="KAF9442734.1"/>
    <property type="molecule type" value="Genomic_DNA"/>
</dbReference>
<comment type="caution">
    <text evidence="2">The sequence shown here is derived from an EMBL/GenBank/DDBJ whole genome shotgun (WGS) entry which is preliminary data.</text>
</comment>
<sequence length="285" mass="32621">MNTLESAFGYLLEENQSNILPTRDQPCEPEEKIPDNVGGCSMGPACIISELRSMRQVQVDKDEKSLVRKIAIQRIIIIIFCFVWGLLAATINKNNTGTCWISRVSQFSPPRRPLHGVRWIVGAFRKRPCETQRLWVHYYHANYEAHMRKLEAKERYTKARREKKSMKYKCLGRFGGWLSRGMPRLPHGTESQVERQEQVCQAEAFISNIPIIVVGSWPTSSTELLVRAPVNRTPDLRFMTPILGSSLQSIGDWFIVYATRSSGPFTNFVSYVDTSQHRIGLLDKT</sequence>
<protein>
    <submittedName>
        <fullName evidence="2">Uncharacterized protein</fullName>
    </submittedName>
</protein>
<evidence type="ECO:0000313" key="3">
    <source>
        <dbReference type="Proteomes" id="UP000807342"/>
    </source>
</evidence>
<proteinExistence type="predicted"/>
<name>A0A9P6BYJ5_9AGAR</name>
<keyword evidence="1" id="KW-0472">Membrane</keyword>
<keyword evidence="1" id="KW-0812">Transmembrane</keyword>
<gene>
    <name evidence="2" type="ORF">P691DRAFT_789055</name>
</gene>
<organism evidence="2 3">
    <name type="scientific">Macrolepiota fuliginosa MF-IS2</name>
    <dbReference type="NCBI Taxonomy" id="1400762"/>
    <lineage>
        <taxon>Eukaryota</taxon>
        <taxon>Fungi</taxon>
        <taxon>Dikarya</taxon>
        <taxon>Basidiomycota</taxon>
        <taxon>Agaricomycotina</taxon>
        <taxon>Agaricomycetes</taxon>
        <taxon>Agaricomycetidae</taxon>
        <taxon>Agaricales</taxon>
        <taxon>Agaricineae</taxon>
        <taxon>Agaricaceae</taxon>
        <taxon>Macrolepiota</taxon>
    </lineage>
</organism>
<dbReference type="AlphaFoldDB" id="A0A9P6BYJ5"/>
<dbReference type="Proteomes" id="UP000807342">
    <property type="component" value="Unassembled WGS sequence"/>
</dbReference>
<keyword evidence="3" id="KW-1185">Reference proteome</keyword>
<reference evidence="2" key="1">
    <citation type="submission" date="2020-11" db="EMBL/GenBank/DDBJ databases">
        <authorList>
            <consortium name="DOE Joint Genome Institute"/>
            <person name="Ahrendt S."/>
            <person name="Riley R."/>
            <person name="Andreopoulos W."/>
            <person name="Labutti K."/>
            <person name="Pangilinan J."/>
            <person name="Ruiz-Duenas F.J."/>
            <person name="Barrasa J.M."/>
            <person name="Sanchez-Garcia M."/>
            <person name="Camarero S."/>
            <person name="Miyauchi S."/>
            <person name="Serrano A."/>
            <person name="Linde D."/>
            <person name="Babiker R."/>
            <person name="Drula E."/>
            <person name="Ayuso-Fernandez I."/>
            <person name="Pacheco R."/>
            <person name="Padilla G."/>
            <person name="Ferreira P."/>
            <person name="Barriuso J."/>
            <person name="Kellner H."/>
            <person name="Castanera R."/>
            <person name="Alfaro M."/>
            <person name="Ramirez L."/>
            <person name="Pisabarro A.G."/>
            <person name="Kuo A."/>
            <person name="Tritt A."/>
            <person name="Lipzen A."/>
            <person name="He G."/>
            <person name="Yan M."/>
            <person name="Ng V."/>
            <person name="Cullen D."/>
            <person name="Martin F."/>
            <person name="Rosso M.-N."/>
            <person name="Henrissat B."/>
            <person name="Hibbett D."/>
            <person name="Martinez A.T."/>
            <person name="Grigoriev I.V."/>
        </authorList>
    </citation>
    <scope>NUCLEOTIDE SEQUENCE</scope>
    <source>
        <strain evidence="2">MF-IS2</strain>
    </source>
</reference>
<evidence type="ECO:0000313" key="2">
    <source>
        <dbReference type="EMBL" id="KAF9442734.1"/>
    </source>
</evidence>
<accession>A0A9P6BYJ5</accession>